<dbReference type="GO" id="GO:0007219">
    <property type="term" value="P:Notch signaling pathway"/>
    <property type="evidence" value="ECO:0007669"/>
    <property type="project" value="TreeGrafter"/>
</dbReference>
<reference evidence="11 12" key="2">
    <citation type="submission" date="2018-11" db="EMBL/GenBank/DDBJ databases">
        <authorList>
            <consortium name="Pathogen Informatics"/>
        </authorList>
    </citation>
    <scope>NUCLEOTIDE SEQUENCE [LARGE SCALE GENOMIC DNA]</scope>
</reference>
<evidence type="ECO:0000313" key="13">
    <source>
        <dbReference type="WBParaSite" id="ASIM_0001287701-mRNA-1"/>
    </source>
</evidence>
<dbReference type="FunFam" id="2.10.25.10:FF:000122">
    <property type="entry name" value="Protein crumbs homolog 2"/>
    <property type="match status" value="1"/>
</dbReference>
<keyword evidence="2 8" id="KW-0245">EGF-like domain</keyword>
<dbReference type="FunFam" id="2.10.25.10:FF:000472">
    <property type="entry name" value="Uncharacterized protein, isoform A"/>
    <property type="match status" value="2"/>
</dbReference>
<dbReference type="Proteomes" id="UP000267096">
    <property type="component" value="Unassembled WGS sequence"/>
</dbReference>
<dbReference type="Pfam" id="PF13385">
    <property type="entry name" value="Laminin_G_3"/>
    <property type="match status" value="1"/>
</dbReference>
<feature type="disulfide bond" evidence="8">
    <location>
        <begin position="258"/>
        <end position="267"/>
    </location>
</feature>
<feature type="domain" description="EGF-like" evidence="9">
    <location>
        <begin position="270"/>
        <end position="306"/>
    </location>
</feature>
<dbReference type="InterPro" id="IPR013320">
    <property type="entry name" value="ConA-like_dom_sf"/>
</dbReference>
<dbReference type="InterPro" id="IPR013032">
    <property type="entry name" value="EGF-like_CS"/>
</dbReference>
<dbReference type="InterPro" id="IPR001881">
    <property type="entry name" value="EGF-like_Ca-bd_dom"/>
</dbReference>
<dbReference type="Pfam" id="PF12661">
    <property type="entry name" value="hEGF"/>
    <property type="match status" value="4"/>
</dbReference>
<evidence type="ECO:0000259" key="10">
    <source>
        <dbReference type="PROSITE" id="PS50825"/>
    </source>
</evidence>
<feature type="disulfide bond" evidence="8">
    <location>
        <begin position="141"/>
        <end position="150"/>
    </location>
</feature>
<dbReference type="PROSITE" id="PS01186">
    <property type="entry name" value="EGF_2"/>
    <property type="match status" value="7"/>
</dbReference>
<dbReference type="EMBL" id="UYRR01031172">
    <property type="protein sequence ID" value="VDK47141.1"/>
    <property type="molecule type" value="Genomic_DNA"/>
</dbReference>
<feature type="domain" description="EGF-like" evidence="9">
    <location>
        <begin position="347"/>
        <end position="383"/>
    </location>
</feature>
<dbReference type="PROSITE" id="PS00022">
    <property type="entry name" value="EGF_1"/>
    <property type="match status" value="10"/>
</dbReference>
<dbReference type="SUPFAM" id="SSF57184">
    <property type="entry name" value="Growth factor receptor domain"/>
    <property type="match status" value="1"/>
</dbReference>
<dbReference type="FunFam" id="2.10.25.10:FF:000117">
    <property type="entry name" value="Delta-like protein"/>
    <property type="match status" value="1"/>
</dbReference>
<feature type="disulfide bond" evidence="8">
    <location>
        <begin position="182"/>
        <end position="191"/>
    </location>
</feature>
<comment type="caution">
    <text evidence="8">Lacks conserved residue(s) required for the propagation of feature annotation.</text>
</comment>
<keyword evidence="6 8" id="KW-1015">Disulfide bond</keyword>
<feature type="disulfide bond" evidence="8">
    <location>
        <begin position="296"/>
        <end position="305"/>
    </location>
</feature>
<dbReference type="GO" id="GO:0005509">
    <property type="term" value="F:calcium ion binding"/>
    <property type="evidence" value="ECO:0007669"/>
    <property type="project" value="InterPro"/>
</dbReference>
<evidence type="ECO:0000313" key="11">
    <source>
        <dbReference type="EMBL" id="VDK47141.1"/>
    </source>
</evidence>
<dbReference type="CDD" id="cd00054">
    <property type="entry name" value="EGF_CA"/>
    <property type="match status" value="8"/>
</dbReference>
<feature type="domain" description="HYR" evidence="10">
    <location>
        <begin position="608"/>
        <end position="683"/>
    </location>
</feature>
<sequence length="683" mass="75589">MLTDDCADNPCALNATCTDLVNDFHCDCPPGFGGKRCHEKEDLCAHDPCVNGLCVDALYSQKCICEPGWTGPVCDVNIDECADRPCFNGATCKDQVDGFLCQCAPGFHGSVCQHMMDHCATSPCRNNATCVNQGAQYHCECPLGFEGTHCEHNINECDLLHKCSQEGTELCEDLINGFKCNCRQGYTGELCEIHIDQCASEPCMNNGTCIDGGAMFRCECPRGWKGTRCEEDDGSCALDPCHNDAHCVNLVADYFCVCPEGVNGKNCEIAPNRCIGEPCHNGGVCGDFGSRLECTCPKDYVGPGCQFELNACQEGACRNDGRCIVTEHGGYKCICEPGFTGRNCETNINDCSPSPCPLAATCIDQVNNYFCQCPFNMTGVNCDKAIDVDYDLHFYDALMTASAALSVPFKFDSNAFSISLWVKFDMPLSHGTVLTLYNSKEPNYPAKLSQLLHVSADNVHLNMFADETPLSLHFPSNQRLNDGHWNNLVITWKSDDGAYSLIWNAVRIYADVGYGTHKHLDINAWISLGDPISDTSTDSKFVGSVTRVNMWKRVIDFENEVPDIVQQCQQSQEIYDGLVLRFAGYNRMSGKVERIVRSTCGRERTDLRSTSTVHVDRCPSDVFVVTQQKEVNVTWQEPRFSSKYGIQNIERNLKPGQMFTWGEYLVVYVAKDNTSQADCVFKA</sequence>
<evidence type="ECO:0000313" key="12">
    <source>
        <dbReference type="Proteomes" id="UP000267096"/>
    </source>
</evidence>
<evidence type="ECO:0000256" key="8">
    <source>
        <dbReference type="PROSITE-ProRule" id="PRU00076"/>
    </source>
</evidence>
<evidence type="ECO:0000256" key="5">
    <source>
        <dbReference type="ARBA" id="ARBA00023136"/>
    </source>
</evidence>
<feature type="domain" description="EGF-like" evidence="9">
    <location>
        <begin position="115"/>
        <end position="151"/>
    </location>
</feature>
<dbReference type="InterPro" id="IPR018097">
    <property type="entry name" value="EGF_Ca-bd_CS"/>
</dbReference>
<organism evidence="13">
    <name type="scientific">Anisakis simplex</name>
    <name type="common">Herring worm</name>
    <dbReference type="NCBI Taxonomy" id="6269"/>
    <lineage>
        <taxon>Eukaryota</taxon>
        <taxon>Metazoa</taxon>
        <taxon>Ecdysozoa</taxon>
        <taxon>Nematoda</taxon>
        <taxon>Chromadorea</taxon>
        <taxon>Rhabditida</taxon>
        <taxon>Spirurina</taxon>
        <taxon>Ascaridomorpha</taxon>
        <taxon>Ascaridoidea</taxon>
        <taxon>Anisakidae</taxon>
        <taxon>Anisakis</taxon>
        <taxon>Anisakis simplex complex</taxon>
    </lineage>
</organism>
<reference evidence="13" key="1">
    <citation type="submission" date="2017-02" db="UniProtKB">
        <authorList>
            <consortium name="WormBaseParasite"/>
        </authorList>
    </citation>
    <scope>IDENTIFICATION</scope>
</reference>
<dbReference type="AlphaFoldDB" id="A0A0M3JX24"/>
<dbReference type="GO" id="GO:0016020">
    <property type="term" value="C:membrane"/>
    <property type="evidence" value="ECO:0007669"/>
    <property type="project" value="UniProtKB-SubCell"/>
</dbReference>
<dbReference type="WBParaSite" id="ASIM_0001287701-mRNA-1">
    <property type="protein sequence ID" value="ASIM_0001287701-mRNA-1"/>
    <property type="gene ID" value="ASIM_0001287701"/>
</dbReference>
<proteinExistence type="predicted"/>
<dbReference type="FunFam" id="2.10.25.10:FF:000309">
    <property type="entry name" value="Uncharacterized protein, isoform A"/>
    <property type="match status" value="1"/>
</dbReference>
<feature type="domain" description="EGF-like" evidence="9">
    <location>
        <begin position="194"/>
        <end position="230"/>
    </location>
</feature>
<feature type="domain" description="EGF-like" evidence="9">
    <location>
        <begin position="77"/>
        <end position="113"/>
    </location>
</feature>
<dbReference type="InterPro" id="IPR000742">
    <property type="entry name" value="EGF"/>
</dbReference>
<feature type="disulfide bond" evidence="8">
    <location>
        <begin position="373"/>
        <end position="382"/>
    </location>
</feature>
<evidence type="ECO:0000256" key="3">
    <source>
        <dbReference type="ARBA" id="ARBA00022729"/>
    </source>
</evidence>
<feature type="domain" description="EGF-like" evidence="9">
    <location>
        <begin position="308"/>
        <end position="345"/>
    </location>
</feature>
<feature type="disulfide bond" evidence="8">
    <location>
        <begin position="44"/>
        <end position="54"/>
    </location>
</feature>
<keyword evidence="5" id="KW-0472">Membrane</keyword>
<feature type="disulfide bond" evidence="8">
    <location>
        <begin position="103"/>
        <end position="112"/>
    </location>
</feature>
<dbReference type="OrthoDB" id="430340at2759"/>
<keyword evidence="7" id="KW-0325">Glycoprotein</keyword>
<dbReference type="SMART" id="SM00179">
    <property type="entry name" value="EGF_CA"/>
    <property type="match status" value="9"/>
</dbReference>
<dbReference type="Pfam" id="PF02494">
    <property type="entry name" value="HYR"/>
    <property type="match status" value="1"/>
</dbReference>
<feature type="domain" description="EGF-like" evidence="9">
    <location>
        <begin position="2"/>
        <end position="38"/>
    </location>
</feature>
<keyword evidence="12" id="KW-1185">Reference proteome</keyword>
<dbReference type="SUPFAM" id="SSF49899">
    <property type="entry name" value="Concanavalin A-like lectins/glucanases"/>
    <property type="match status" value="1"/>
</dbReference>
<feature type="disulfide bond" evidence="8">
    <location>
        <begin position="335"/>
        <end position="344"/>
    </location>
</feature>
<dbReference type="Gene3D" id="2.10.25.10">
    <property type="entry name" value="Laminin"/>
    <property type="match status" value="10"/>
</dbReference>
<protein>
    <submittedName>
        <fullName evidence="13">Protein crumbs</fullName>
    </submittedName>
</protein>
<keyword evidence="3" id="KW-0732">Signal</keyword>
<evidence type="ECO:0000256" key="1">
    <source>
        <dbReference type="ARBA" id="ARBA00004370"/>
    </source>
</evidence>
<comment type="subcellular location">
    <subcellularLocation>
        <location evidence="1">Membrane</location>
    </subcellularLocation>
</comment>
<evidence type="ECO:0000256" key="7">
    <source>
        <dbReference type="ARBA" id="ARBA00023180"/>
    </source>
</evidence>
<feature type="disulfide bond" evidence="8">
    <location>
        <begin position="163"/>
        <end position="180"/>
    </location>
</feature>
<dbReference type="GO" id="GO:0005112">
    <property type="term" value="F:Notch binding"/>
    <property type="evidence" value="ECO:0007669"/>
    <property type="project" value="TreeGrafter"/>
</dbReference>
<feature type="disulfide bond" evidence="8">
    <location>
        <begin position="65"/>
        <end position="74"/>
    </location>
</feature>
<dbReference type="PANTHER" id="PTHR12916">
    <property type="entry name" value="CYTOCHROME C OXIDASE POLYPEPTIDE VIC-2"/>
    <property type="match status" value="1"/>
</dbReference>
<dbReference type="FunFam" id="2.10.25.10:FF:000279">
    <property type="entry name" value="Neurogenic locus notch 1"/>
    <property type="match status" value="1"/>
</dbReference>
<name>A0A0M3JX24_ANISI</name>
<feature type="disulfide bond" evidence="8">
    <location>
        <begin position="28"/>
        <end position="37"/>
    </location>
</feature>
<evidence type="ECO:0000256" key="2">
    <source>
        <dbReference type="ARBA" id="ARBA00022536"/>
    </source>
</evidence>
<keyword evidence="4" id="KW-0677">Repeat</keyword>
<dbReference type="PROSITE" id="PS50825">
    <property type="entry name" value="HYR"/>
    <property type="match status" value="1"/>
</dbReference>
<feature type="domain" description="EGF-like" evidence="9">
    <location>
        <begin position="232"/>
        <end position="268"/>
    </location>
</feature>
<dbReference type="PROSITE" id="PS50026">
    <property type="entry name" value="EGF_3"/>
    <property type="match status" value="10"/>
</dbReference>
<dbReference type="InterPro" id="IPR009030">
    <property type="entry name" value="Growth_fac_rcpt_cys_sf"/>
</dbReference>
<dbReference type="PRINTS" id="PR00010">
    <property type="entry name" value="EGFBLOOD"/>
</dbReference>
<dbReference type="PROSITE" id="PS01187">
    <property type="entry name" value="EGF_CA"/>
    <property type="match status" value="2"/>
</dbReference>
<dbReference type="SMART" id="SM00181">
    <property type="entry name" value="EGF"/>
    <property type="match status" value="10"/>
</dbReference>
<accession>A0A0M3JX24</accession>
<feature type="domain" description="EGF-like" evidence="9">
    <location>
        <begin position="153"/>
        <end position="192"/>
    </location>
</feature>
<dbReference type="SUPFAM" id="SSF57196">
    <property type="entry name" value="EGF/Laminin"/>
    <property type="match status" value="7"/>
</dbReference>
<evidence type="ECO:0000256" key="6">
    <source>
        <dbReference type="ARBA" id="ARBA00023157"/>
    </source>
</evidence>
<dbReference type="PROSITE" id="PS00010">
    <property type="entry name" value="ASX_HYDROXYL"/>
    <property type="match status" value="7"/>
</dbReference>
<dbReference type="PANTHER" id="PTHR12916:SF4">
    <property type="entry name" value="UNINFLATABLE, ISOFORM C"/>
    <property type="match status" value="1"/>
</dbReference>
<gene>
    <name evidence="11" type="ORF">ASIM_LOCUS12343</name>
</gene>
<dbReference type="Pfam" id="PF00008">
    <property type="entry name" value="EGF"/>
    <property type="match status" value="5"/>
</dbReference>
<feature type="disulfide bond" evidence="8">
    <location>
        <begin position="220"/>
        <end position="229"/>
    </location>
</feature>
<evidence type="ECO:0000259" key="9">
    <source>
        <dbReference type="PROSITE" id="PS50026"/>
    </source>
</evidence>
<dbReference type="InterPro" id="IPR000152">
    <property type="entry name" value="EGF-type_Asp/Asn_hydroxyl_site"/>
</dbReference>
<dbReference type="FunFam" id="2.10.25.10:FF:000173">
    <property type="entry name" value="Neurogenic locus notch protein 2"/>
    <property type="match status" value="1"/>
</dbReference>
<dbReference type="InterPro" id="IPR003410">
    <property type="entry name" value="HYR_dom"/>
</dbReference>
<evidence type="ECO:0000256" key="4">
    <source>
        <dbReference type="ARBA" id="ARBA00022737"/>
    </source>
</evidence>
<feature type="domain" description="EGF-like" evidence="9">
    <location>
        <begin position="40"/>
        <end position="75"/>
    </location>
</feature>
<dbReference type="Gene3D" id="2.60.120.200">
    <property type="match status" value="1"/>
</dbReference>